<comment type="caution">
    <text evidence="2">The sequence shown here is derived from an EMBL/GenBank/DDBJ whole genome shotgun (WGS) entry which is preliminary data.</text>
</comment>
<protein>
    <recommendedName>
        <fullName evidence="4">Beta-lactamase-related domain-containing protein</fullName>
    </recommendedName>
</protein>
<evidence type="ECO:0000313" key="2">
    <source>
        <dbReference type="EMBL" id="GEO16002.1"/>
    </source>
</evidence>
<sequence length="138" mass="15379">MSNLKVAAIGLVFAVAVASPRSAMALTLQCRLASDPVEAENMGRVNRFAIDEGNQSVGMYLPGQEAGSPEWSYQEREGDVFDQKGDVFVVRSDVTGIYGSGIRAGFPHSFYFNSVTKLMTWSYIWKDKVTRMQWQCRP</sequence>
<organism evidence="2 3">
    <name type="scientific">Microvirga aerophila</name>
    <dbReference type="NCBI Taxonomy" id="670291"/>
    <lineage>
        <taxon>Bacteria</taxon>
        <taxon>Pseudomonadati</taxon>
        <taxon>Pseudomonadota</taxon>
        <taxon>Alphaproteobacteria</taxon>
        <taxon>Hyphomicrobiales</taxon>
        <taxon>Methylobacteriaceae</taxon>
        <taxon>Microvirga</taxon>
    </lineage>
</organism>
<dbReference type="EMBL" id="BJYU01000052">
    <property type="protein sequence ID" value="GEO16002.1"/>
    <property type="molecule type" value="Genomic_DNA"/>
</dbReference>
<dbReference type="RefSeq" id="WP_114188136.1">
    <property type="nucleotide sequence ID" value="NZ_BJYU01000052.1"/>
</dbReference>
<name>A0A512BVM0_9HYPH</name>
<proteinExistence type="predicted"/>
<feature type="chain" id="PRO_5021909040" description="Beta-lactamase-related domain-containing protein" evidence="1">
    <location>
        <begin position="26"/>
        <end position="138"/>
    </location>
</feature>
<accession>A0A512BVM0</accession>
<feature type="signal peptide" evidence="1">
    <location>
        <begin position="1"/>
        <end position="25"/>
    </location>
</feature>
<dbReference type="Proteomes" id="UP000321085">
    <property type="component" value="Unassembled WGS sequence"/>
</dbReference>
<dbReference type="AlphaFoldDB" id="A0A512BVM0"/>
<dbReference type="OrthoDB" id="9933927at2"/>
<evidence type="ECO:0008006" key="4">
    <source>
        <dbReference type="Google" id="ProtNLM"/>
    </source>
</evidence>
<keyword evidence="3" id="KW-1185">Reference proteome</keyword>
<gene>
    <name evidence="2" type="ORF">MAE02_36980</name>
</gene>
<evidence type="ECO:0000313" key="3">
    <source>
        <dbReference type="Proteomes" id="UP000321085"/>
    </source>
</evidence>
<evidence type="ECO:0000256" key="1">
    <source>
        <dbReference type="SAM" id="SignalP"/>
    </source>
</evidence>
<reference evidence="2 3" key="1">
    <citation type="submission" date="2019-07" db="EMBL/GenBank/DDBJ databases">
        <title>Whole genome shotgun sequence of Microvirga aerophila NBRC 106136.</title>
        <authorList>
            <person name="Hosoyama A."/>
            <person name="Uohara A."/>
            <person name="Ohji S."/>
            <person name="Ichikawa N."/>
        </authorList>
    </citation>
    <scope>NUCLEOTIDE SEQUENCE [LARGE SCALE GENOMIC DNA]</scope>
    <source>
        <strain evidence="2 3">NBRC 106136</strain>
    </source>
</reference>
<keyword evidence="1" id="KW-0732">Signal</keyword>